<dbReference type="Pfam" id="PF25168">
    <property type="entry name" value="Beta-prop_WDR36-Utp21_2nd"/>
    <property type="match status" value="1"/>
</dbReference>
<feature type="compositionally biased region" description="Acidic residues" evidence="5">
    <location>
        <begin position="768"/>
        <end position="781"/>
    </location>
</feature>
<keyword evidence="1 4" id="KW-0853">WD repeat</keyword>
<dbReference type="PANTHER" id="PTHR22840">
    <property type="entry name" value="WD REPEAT-CONTAINING PROTEIN 36"/>
    <property type="match status" value="1"/>
</dbReference>
<dbReference type="Pfam" id="PF04192">
    <property type="entry name" value="Utp21"/>
    <property type="match status" value="1"/>
</dbReference>
<evidence type="ECO:0000256" key="3">
    <source>
        <dbReference type="ARBA" id="ARBA00022980"/>
    </source>
</evidence>
<dbReference type="Gene3D" id="2.130.10.10">
    <property type="entry name" value="YVTN repeat-like/Quinoprotein amine dehydrogenase"/>
    <property type="match status" value="3"/>
</dbReference>
<proteinExistence type="predicted"/>
<accession>A0A7S1MIL9</accession>
<evidence type="ECO:0000256" key="5">
    <source>
        <dbReference type="SAM" id="MobiDB-lite"/>
    </source>
</evidence>
<evidence type="ECO:0000313" key="8">
    <source>
        <dbReference type="EMBL" id="CAD9132563.1"/>
    </source>
</evidence>
<protein>
    <recommendedName>
        <fullName evidence="9">Guanine nucleotide-binding protein subunit beta-like protein</fullName>
    </recommendedName>
</protein>
<dbReference type="EMBL" id="HBGF01034751">
    <property type="protein sequence ID" value="CAD9132563.1"/>
    <property type="molecule type" value="Transcribed_RNA"/>
</dbReference>
<evidence type="ECO:0000256" key="1">
    <source>
        <dbReference type="ARBA" id="ARBA00022574"/>
    </source>
</evidence>
<dbReference type="PANTHER" id="PTHR22840:SF12">
    <property type="entry name" value="WD REPEAT-CONTAINING PROTEIN 36"/>
    <property type="match status" value="1"/>
</dbReference>
<dbReference type="InterPro" id="IPR001680">
    <property type="entry name" value="WD40_rpt"/>
</dbReference>
<dbReference type="PROSITE" id="PS50294">
    <property type="entry name" value="WD_REPEATS_REGION"/>
    <property type="match status" value="1"/>
</dbReference>
<dbReference type="GO" id="GO:0034388">
    <property type="term" value="C:Pwp2p-containing subcomplex of 90S preribosome"/>
    <property type="evidence" value="ECO:0007669"/>
    <property type="project" value="TreeGrafter"/>
</dbReference>
<dbReference type="PROSITE" id="PS00678">
    <property type="entry name" value="WD_REPEATS_1"/>
    <property type="match status" value="1"/>
</dbReference>
<dbReference type="AlphaFoldDB" id="A0A7S1MIL9"/>
<dbReference type="InterPro" id="IPR019775">
    <property type="entry name" value="WD40_repeat_CS"/>
</dbReference>
<dbReference type="SUPFAM" id="SSF50998">
    <property type="entry name" value="Quinoprotein alcohol dehydrogenase-like"/>
    <property type="match status" value="2"/>
</dbReference>
<feature type="region of interest" description="Disordered" evidence="5">
    <location>
        <begin position="767"/>
        <end position="793"/>
    </location>
</feature>
<reference evidence="8" key="1">
    <citation type="submission" date="2021-01" db="EMBL/GenBank/DDBJ databases">
        <authorList>
            <person name="Corre E."/>
            <person name="Pelletier E."/>
            <person name="Niang G."/>
            <person name="Scheremetjew M."/>
            <person name="Finn R."/>
            <person name="Kale V."/>
            <person name="Holt S."/>
            <person name="Cochrane G."/>
            <person name="Meng A."/>
            <person name="Brown T."/>
            <person name="Cohen L."/>
        </authorList>
    </citation>
    <scope>NUCLEOTIDE SEQUENCE</scope>
    <source>
        <strain evidence="8">CCAP 1951/1</strain>
    </source>
</reference>
<dbReference type="InterPro" id="IPR007319">
    <property type="entry name" value="WDR36/Utp21_C"/>
</dbReference>
<dbReference type="GO" id="GO:0005840">
    <property type="term" value="C:ribosome"/>
    <property type="evidence" value="ECO:0007669"/>
    <property type="project" value="UniProtKB-KW"/>
</dbReference>
<gene>
    <name evidence="8" type="ORF">NDES1114_LOCUS23290</name>
</gene>
<dbReference type="SMART" id="SM00320">
    <property type="entry name" value="WD40"/>
    <property type="match status" value="10"/>
</dbReference>
<dbReference type="GO" id="GO:0032040">
    <property type="term" value="C:small-subunit processome"/>
    <property type="evidence" value="ECO:0007669"/>
    <property type="project" value="InterPro"/>
</dbReference>
<organism evidence="8">
    <name type="scientific">Neobodo designis</name>
    <name type="common">Flagellated protozoan</name>
    <name type="synonym">Bodo designis</name>
    <dbReference type="NCBI Taxonomy" id="312471"/>
    <lineage>
        <taxon>Eukaryota</taxon>
        <taxon>Discoba</taxon>
        <taxon>Euglenozoa</taxon>
        <taxon>Kinetoplastea</taxon>
        <taxon>Metakinetoplastina</taxon>
        <taxon>Neobodonida</taxon>
        <taxon>Neobodo</taxon>
    </lineage>
</organism>
<dbReference type="PROSITE" id="PS50082">
    <property type="entry name" value="WD_REPEATS_2"/>
    <property type="match status" value="1"/>
</dbReference>
<dbReference type="Pfam" id="PF25171">
    <property type="entry name" value="Beta-prop_WDR36-Utp21_1st"/>
    <property type="match status" value="1"/>
</dbReference>
<dbReference type="InterPro" id="IPR059157">
    <property type="entry name" value="WDR36-Utp21_N"/>
</dbReference>
<evidence type="ECO:0000256" key="2">
    <source>
        <dbReference type="ARBA" id="ARBA00022737"/>
    </source>
</evidence>
<evidence type="ECO:0000259" key="7">
    <source>
        <dbReference type="Pfam" id="PF25171"/>
    </source>
</evidence>
<name>A0A7S1MIL9_NEODS</name>
<feature type="region of interest" description="Disordered" evidence="5">
    <location>
        <begin position="258"/>
        <end position="279"/>
    </location>
</feature>
<keyword evidence="3" id="KW-0689">Ribosomal protein</keyword>
<sequence length="1028" mass="110653">MAASSSNDPAPPAAADDLCFSPFRPVGVVCGGVPAAATELYGEPMLLVPIRRTFQLYKGVQMNLVRGGPEFERDITCAAQAGKLRYVAEGANIHAMTHHKPLWTKPHNAVLRGAVLGLVAIDDLLFSFGDDGRCAVFGGRTGEQVTEFTLSLPAGVRYTCGVIPPHFKNKVLIGCSDGAIRLYNFASGKLLFTWAVPPRVGASSSSSSDVSVTCLNASAYRGIVAIGTSDAQAIVYHFEKDVVLATFVHDSSRKDAHVRDDPTAAAKKRHRRSAVADALRPDGADGAATAVTAIAFRGDDEGRTLATGNALGEVAFWDLKEKRLAGAISGTKQVKGFDEMLSAPHKAAVHTLYFIPGKPLMVSAGGDNSMIEFRLDTLDGLALAIRQRCGHTGRCATASFYNNDLLVTAGAEDRAVRVTHIFSDRASWEMSQGKLGRRARDQGVDRDVLRLPPVSQLVCTPSRNYQWASIVTVHDCSAKVCGWRLDTRALENKIEPIKTTAHNCTAVSVSECGNFAVVGYSSGHVARVNLQDKSLLHFYAEKEGRAVAEPDRAHPEGAKISGTFVFQWADLAATCAADGTIRTWRLTTGKMLAKVKLPAPVQCLTGHRTSLLLVAGCSDFKVRVVSLTDGRDTTGNVGIQSTADTAAGASNVASATVSRTLSGHVSPITAVALSPDSLRHLVTSGSDGSLLVWDLAAARCIGQYRLPSPATSLSFHPDALFLCTTHASEPGAFLWTNRLRYGHAPEAIEPVAQLSSCPLMHFPRQEADTDAADGDGDDDEETSRKKQNGIRKAQAAAAVSTALGADAEGGIRTTKHTVEYWDSMSRLDQIRERNEPLLPPKKAAVPFFLPTTSELKTTFIVQPEKPGAEAREQAKKDQDARMAERFGHFTAEASQTEFGKMLAEGDFDGALDWMVTASGALIDLRVKSLLKEHESDDETGVIFAQNERAAGVILRFVAHAIRSRRHFDMVQAFVKLVFQGHGELLANHPALRREIEDVQAAQRDAREHFHRCFARVGCLTATFANAAQ</sequence>
<evidence type="ECO:0000256" key="4">
    <source>
        <dbReference type="PROSITE-ProRule" id="PRU00221"/>
    </source>
</evidence>
<keyword evidence="2" id="KW-0677">Repeat</keyword>
<dbReference type="GO" id="GO:0006364">
    <property type="term" value="P:rRNA processing"/>
    <property type="evidence" value="ECO:0007669"/>
    <property type="project" value="InterPro"/>
</dbReference>
<dbReference type="InterPro" id="IPR011047">
    <property type="entry name" value="Quinoprotein_ADH-like_sf"/>
</dbReference>
<evidence type="ECO:0008006" key="9">
    <source>
        <dbReference type="Google" id="ProtNLM"/>
    </source>
</evidence>
<evidence type="ECO:0000259" key="6">
    <source>
        <dbReference type="Pfam" id="PF04192"/>
    </source>
</evidence>
<keyword evidence="3" id="KW-0687">Ribonucleoprotein</keyword>
<dbReference type="Pfam" id="PF00400">
    <property type="entry name" value="WD40"/>
    <property type="match status" value="1"/>
</dbReference>
<dbReference type="InterPro" id="IPR015943">
    <property type="entry name" value="WD40/YVTN_repeat-like_dom_sf"/>
</dbReference>
<feature type="repeat" description="WD" evidence="4">
    <location>
        <begin position="661"/>
        <end position="703"/>
    </location>
</feature>
<feature type="domain" description="WDR36/Utp21 N-terminal" evidence="7">
    <location>
        <begin position="47"/>
        <end position="376"/>
    </location>
</feature>
<feature type="domain" description="WDR36/Utp21 C-terminal" evidence="6">
    <location>
        <begin position="821"/>
        <end position="1019"/>
    </location>
</feature>